<dbReference type="SUPFAM" id="SSF56801">
    <property type="entry name" value="Acetyl-CoA synthetase-like"/>
    <property type="match status" value="1"/>
</dbReference>
<feature type="domain" description="AMP-dependent synthetase/ligase" evidence="3">
    <location>
        <begin position="24"/>
        <end position="109"/>
    </location>
</feature>
<dbReference type="AlphaFoldDB" id="A0A485KP29"/>
<dbReference type="GO" id="GO:0004467">
    <property type="term" value="F:long-chain fatty acid-CoA ligase activity"/>
    <property type="evidence" value="ECO:0007669"/>
    <property type="project" value="TreeGrafter"/>
</dbReference>
<dbReference type="EMBL" id="CAADRA010005193">
    <property type="protein sequence ID" value="VFT86793.1"/>
    <property type="molecule type" value="Genomic_DNA"/>
</dbReference>
<keyword evidence="2" id="KW-0067">ATP-binding</keyword>
<evidence type="ECO:0000259" key="3">
    <source>
        <dbReference type="Pfam" id="PF00501"/>
    </source>
</evidence>
<dbReference type="InterPro" id="IPR042099">
    <property type="entry name" value="ANL_N_sf"/>
</dbReference>
<dbReference type="GO" id="GO:0005524">
    <property type="term" value="F:ATP binding"/>
    <property type="evidence" value="ECO:0007669"/>
    <property type="project" value="UniProtKB-KW"/>
</dbReference>
<reference evidence="5" key="1">
    <citation type="submission" date="2019-03" db="EMBL/GenBank/DDBJ databases">
        <authorList>
            <person name="Gaulin E."/>
            <person name="Dumas B."/>
        </authorList>
    </citation>
    <scope>NUCLEOTIDE SEQUENCE [LARGE SCALE GENOMIC DNA]</scope>
    <source>
        <strain evidence="5">CBS 568.67</strain>
    </source>
</reference>
<dbReference type="EMBL" id="VJMH01005172">
    <property type="protein sequence ID" value="KAF0699519.1"/>
    <property type="molecule type" value="Genomic_DNA"/>
</dbReference>
<evidence type="ECO:0000313" key="5">
    <source>
        <dbReference type="EMBL" id="VFT86793.1"/>
    </source>
</evidence>
<name>A0A485KP29_9STRA</name>
<dbReference type="Gene3D" id="3.40.50.12780">
    <property type="entry name" value="N-terminal domain of ligase-like"/>
    <property type="match status" value="1"/>
</dbReference>
<dbReference type="InterPro" id="IPR000873">
    <property type="entry name" value="AMP-dep_synth/lig_dom"/>
</dbReference>
<protein>
    <submittedName>
        <fullName evidence="5">Aste57867_9915 protein</fullName>
    </submittedName>
</protein>
<dbReference type="Proteomes" id="UP000332933">
    <property type="component" value="Unassembled WGS sequence"/>
</dbReference>
<dbReference type="PANTHER" id="PTHR43272">
    <property type="entry name" value="LONG-CHAIN-FATTY-ACID--COA LIGASE"/>
    <property type="match status" value="1"/>
</dbReference>
<dbReference type="PANTHER" id="PTHR43272:SF33">
    <property type="entry name" value="AMP-BINDING DOMAIN-CONTAINING PROTEIN-RELATED"/>
    <property type="match status" value="1"/>
</dbReference>
<dbReference type="Pfam" id="PF00501">
    <property type="entry name" value="AMP-binding"/>
    <property type="match status" value="1"/>
</dbReference>
<evidence type="ECO:0000256" key="2">
    <source>
        <dbReference type="ARBA" id="ARBA00022840"/>
    </source>
</evidence>
<proteinExistence type="predicted"/>
<evidence type="ECO:0000313" key="4">
    <source>
        <dbReference type="EMBL" id="KAF0699519.1"/>
    </source>
</evidence>
<keyword evidence="1" id="KW-0547">Nucleotide-binding</keyword>
<dbReference type="OrthoDB" id="1700726at2759"/>
<gene>
    <name evidence="5" type="primary">Aste57867_9915</name>
    <name evidence="4" type="ORF">As57867_009876</name>
    <name evidence="5" type="ORF">ASTE57867_9915</name>
</gene>
<organism evidence="5 6">
    <name type="scientific">Aphanomyces stellatus</name>
    <dbReference type="NCBI Taxonomy" id="120398"/>
    <lineage>
        <taxon>Eukaryota</taxon>
        <taxon>Sar</taxon>
        <taxon>Stramenopiles</taxon>
        <taxon>Oomycota</taxon>
        <taxon>Saprolegniomycetes</taxon>
        <taxon>Saprolegniales</taxon>
        <taxon>Verrucalvaceae</taxon>
        <taxon>Aphanomyces</taxon>
    </lineage>
</organism>
<evidence type="ECO:0000256" key="1">
    <source>
        <dbReference type="ARBA" id="ARBA00022741"/>
    </source>
</evidence>
<keyword evidence="6" id="KW-1185">Reference proteome</keyword>
<evidence type="ECO:0000313" key="6">
    <source>
        <dbReference type="Proteomes" id="UP000332933"/>
    </source>
</evidence>
<sequence length="124" mass="13472">MQGVNSAGGLKKLLLDYNYATKQQGWWMGSLGGRVQLMVTGSATTSPAVKEFLKIAFACCVEEGYALTDSTLSFTMLEMSTGNQIGIPLPKMQIRLADVPELNLCRRGARAVKYVSEAPTAFFL</sequence>
<accession>A0A485KP29</accession>
<dbReference type="GO" id="GO:0016020">
    <property type="term" value="C:membrane"/>
    <property type="evidence" value="ECO:0007669"/>
    <property type="project" value="TreeGrafter"/>
</dbReference>
<reference evidence="4" key="2">
    <citation type="submission" date="2019-06" db="EMBL/GenBank/DDBJ databases">
        <title>Genomics analysis of Aphanomyces spp. identifies a new class of oomycete effector associated with host adaptation.</title>
        <authorList>
            <person name="Gaulin E."/>
        </authorList>
    </citation>
    <scope>NUCLEOTIDE SEQUENCE</scope>
    <source>
        <strain evidence="4">CBS 578.67</strain>
    </source>
</reference>
<dbReference type="GO" id="GO:0005783">
    <property type="term" value="C:endoplasmic reticulum"/>
    <property type="evidence" value="ECO:0007669"/>
    <property type="project" value="TreeGrafter"/>
</dbReference>